<dbReference type="RefSeq" id="WP_344952408.1">
    <property type="nucleotide sequence ID" value="NZ_BAAAZG010000038.1"/>
</dbReference>
<protein>
    <recommendedName>
        <fullName evidence="1">DUF397 domain-containing protein</fullName>
    </recommendedName>
</protein>
<dbReference type="Pfam" id="PF04149">
    <property type="entry name" value="DUF397"/>
    <property type="match status" value="1"/>
</dbReference>
<reference evidence="3" key="1">
    <citation type="journal article" date="2019" name="Int. J. Syst. Evol. Microbiol.">
        <title>The Global Catalogue of Microorganisms (GCM) 10K type strain sequencing project: providing services to taxonomists for standard genome sequencing and annotation.</title>
        <authorList>
            <consortium name="The Broad Institute Genomics Platform"/>
            <consortium name="The Broad Institute Genome Sequencing Center for Infectious Disease"/>
            <person name="Wu L."/>
            <person name="Ma J."/>
        </authorList>
    </citation>
    <scope>NUCLEOTIDE SEQUENCE [LARGE SCALE GENOMIC DNA]</scope>
    <source>
        <strain evidence="3">JCM 16702</strain>
    </source>
</reference>
<comment type="caution">
    <text evidence="2">The sequence shown here is derived from an EMBL/GenBank/DDBJ whole genome shotgun (WGS) entry which is preliminary data.</text>
</comment>
<dbReference type="EMBL" id="BAAAZG010000038">
    <property type="protein sequence ID" value="GAA4085033.1"/>
    <property type="molecule type" value="Genomic_DNA"/>
</dbReference>
<proteinExistence type="predicted"/>
<keyword evidence="3" id="KW-1185">Reference proteome</keyword>
<sequence>MRHLAWRKASLSDAHGQCVEVAQAASDVIMTRDSRDPEGPILAMTSQAWRVLLQRVKQGDHDL</sequence>
<evidence type="ECO:0000259" key="1">
    <source>
        <dbReference type="Pfam" id="PF04149"/>
    </source>
</evidence>
<organism evidence="2 3">
    <name type="scientific">Actinomadura miaoliensis</name>
    <dbReference type="NCBI Taxonomy" id="430685"/>
    <lineage>
        <taxon>Bacteria</taxon>
        <taxon>Bacillati</taxon>
        <taxon>Actinomycetota</taxon>
        <taxon>Actinomycetes</taxon>
        <taxon>Streptosporangiales</taxon>
        <taxon>Thermomonosporaceae</taxon>
        <taxon>Actinomadura</taxon>
    </lineage>
</organism>
<dbReference type="Proteomes" id="UP001500683">
    <property type="component" value="Unassembled WGS sequence"/>
</dbReference>
<evidence type="ECO:0000313" key="2">
    <source>
        <dbReference type="EMBL" id="GAA4085033.1"/>
    </source>
</evidence>
<dbReference type="InterPro" id="IPR007278">
    <property type="entry name" value="DUF397"/>
</dbReference>
<name>A0ABP7WAX3_9ACTN</name>
<gene>
    <name evidence="2" type="ORF">GCM10022214_51260</name>
</gene>
<feature type="domain" description="DUF397" evidence="1">
    <location>
        <begin position="4"/>
        <end position="57"/>
    </location>
</feature>
<evidence type="ECO:0000313" key="3">
    <source>
        <dbReference type="Proteomes" id="UP001500683"/>
    </source>
</evidence>
<accession>A0ABP7WAX3</accession>